<dbReference type="SMART" id="SM00408">
    <property type="entry name" value="IGc2"/>
    <property type="match status" value="3"/>
</dbReference>
<protein>
    <submittedName>
        <fullName evidence="13">Roundabout like protein 2</fullName>
    </submittedName>
</protein>
<proteinExistence type="predicted"/>
<dbReference type="InterPro" id="IPR013106">
    <property type="entry name" value="Ig_V-set"/>
</dbReference>
<feature type="domain" description="Ig-like" evidence="11">
    <location>
        <begin position="46"/>
        <end position="130"/>
    </location>
</feature>
<dbReference type="GO" id="GO:0016199">
    <property type="term" value="P:axon midline choice point recognition"/>
    <property type="evidence" value="ECO:0007669"/>
    <property type="project" value="InterPro"/>
</dbReference>
<feature type="compositionally biased region" description="Polar residues" evidence="9">
    <location>
        <begin position="757"/>
        <end position="773"/>
    </location>
</feature>
<dbReference type="InterPro" id="IPR003598">
    <property type="entry name" value="Ig_sub2"/>
</dbReference>
<feature type="region of interest" description="Disordered" evidence="9">
    <location>
        <begin position="1058"/>
        <end position="1146"/>
    </location>
</feature>
<dbReference type="SUPFAM" id="SSF49265">
    <property type="entry name" value="Fibronectin type III"/>
    <property type="match status" value="1"/>
</dbReference>
<gene>
    <name evidence="13" type="ORF">ALC62_05917</name>
</gene>
<feature type="compositionally biased region" description="Low complexity" evidence="9">
    <location>
        <begin position="1130"/>
        <end position="1146"/>
    </location>
</feature>
<evidence type="ECO:0000256" key="5">
    <source>
        <dbReference type="ARBA" id="ARBA00022989"/>
    </source>
</evidence>
<feature type="non-terminal residue" evidence="13">
    <location>
        <position position="1"/>
    </location>
</feature>
<evidence type="ECO:0000256" key="9">
    <source>
        <dbReference type="SAM" id="MobiDB-lite"/>
    </source>
</evidence>
<keyword evidence="2 10" id="KW-0812">Transmembrane</keyword>
<dbReference type="PROSITE" id="PS50835">
    <property type="entry name" value="IG_LIKE"/>
    <property type="match status" value="3"/>
</dbReference>
<dbReference type="PANTHER" id="PTHR44170:SF6">
    <property type="entry name" value="CONTACTIN"/>
    <property type="match status" value="1"/>
</dbReference>
<feature type="compositionally biased region" description="Polar residues" evidence="9">
    <location>
        <begin position="886"/>
        <end position="909"/>
    </location>
</feature>
<dbReference type="Pfam" id="PF00041">
    <property type="entry name" value="fn3"/>
    <property type="match status" value="2"/>
</dbReference>
<dbReference type="STRING" id="456900.A0A195CT01"/>
<dbReference type="InterPro" id="IPR003961">
    <property type="entry name" value="FN3_dom"/>
</dbReference>
<feature type="transmembrane region" description="Helical" evidence="10">
    <location>
        <begin position="627"/>
        <end position="649"/>
    </location>
</feature>
<dbReference type="GO" id="GO:0016020">
    <property type="term" value="C:membrane"/>
    <property type="evidence" value="ECO:0007669"/>
    <property type="project" value="UniProtKB-SubCell"/>
</dbReference>
<dbReference type="GO" id="GO:0008046">
    <property type="term" value="F:axon guidance receptor activity"/>
    <property type="evidence" value="ECO:0007669"/>
    <property type="project" value="InterPro"/>
</dbReference>
<dbReference type="InterPro" id="IPR032986">
    <property type="entry name" value="Robo1_Ig-like3"/>
</dbReference>
<feature type="domain" description="Ig-like" evidence="11">
    <location>
        <begin position="264"/>
        <end position="350"/>
    </location>
</feature>
<evidence type="ECO:0000259" key="11">
    <source>
        <dbReference type="PROSITE" id="PS50835"/>
    </source>
</evidence>
<dbReference type="InterPro" id="IPR013098">
    <property type="entry name" value="Ig_I-set"/>
</dbReference>
<keyword evidence="6 10" id="KW-0472">Membrane</keyword>
<feature type="compositionally biased region" description="Pro residues" evidence="9">
    <location>
        <begin position="813"/>
        <end position="823"/>
    </location>
</feature>
<keyword evidence="3" id="KW-0732">Signal</keyword>
<accession>A0A195CT01</accession>
<feature type="compositionally biased region" description="Low complexity" evidence="9">
    <location>
        <begin position="1083"/>
        <end position="1095"/>
    </location>
</feature>
<dbReference type="PANTHER" id="PTHR44170">
    <property type="entry name" value="PROTEIN SIDEKICK"/>
    <property type="match status" value="1"/>
</dbReference>
<dbReference type="FunFam" id="2.60.40.10:FF:000008">
    <property type="entry name" value="roundabout homolog 2 isoform X2"/>
    <property type="match status" value="2"/>
</dbReference>
<dbReference type="CDD" id="cd00063">
    <property type="entry name" value="FN3"/>
    <property type="match status" value="2"/>
</dbReference>
<evidence type="ECO:0000313" key="13">
    <source>
        <dbReference type="EMBL" id="KYN03254.1"/>
    </source>
</evidence>
<keyword evidence="8" id="KW-0393">Immunoglobulin domain</keyword>
<dbReference type="SUPFAM" id="SSF48726">
    <property type="entry name" value="Immunoglobulin"/>
    <property type="match status" value="4"/>
</dbReference>
<dbReference type="FunFam" id="2.60.40.10:FF:000028">
    <property type="entry name" value="Neuronal cell adhesion molecule"/>
    <property type="match status" value="1"/>
</dbReference>
<dbReference type="InterPro" id="IPR003599">
    <property type="entry name" value="Ig_sub"/>
</dbReference>
<dbReference type="SMART" id="SM00060">
    <property type="entry name" value="FN3"/>
    <property type="match status" value="2"/>
</dbReference>
<dbReference type="PROSITE" id="PS50853">
    <property type="entry name" value="FN3"/>
    <property type="match status" value="2"/>
</dbReference>
<feature type="compositionally biased region" description="Low complexity" evidence="9">
    <location>
        <begin position="833"/>
        <end position="847"/>
    </location>
</feature>
<evidence type="ECO:0000256" key="4">
    <source>
        <dbReference type="ARBA" id="ARBA00022737"/>
    </source>
</evidence>
<feature type="domain" description="Fibronectin type-III" evidence="12">
    <location>
        <begin position="509"/>
        <end position="604"/>
    </location>
</feature>
<evidence type="ECO:0000313" key="14">
    <source>
        <dbReference type="Proteomes" id="UP000078542"/>
    </source>
</evidence>
<dbReference type="SMART" id="SM00406">
    <property type="entry name" value="IGv"/>
    <property type="match status" value="3"/>
</dbReference>
<dbReference type="Pfam" id="PF07679">
    <property type="entry name" value="I-set"/>
    <property type="match status" value="4"/>
</dbReference>
<feature type="compositionally biased region" description="Polar residues" evidence="9">
    <location>
        <begin position="1155"/>
        <end position="1166"/>
    </location>
</feature>
<dbReference type="InterPro" id="IPR036116">
    <property type="entry name" value="FN3_sf"/>
</dbReference>
<dbReference type="GO" id="GO:0035385">
    <property type="term" value="P:Roundabout signaling pathway"/>
    <property type="evidence" value="ECO:0007669"/>
    <property type="project" value="InterPro"/>
</dbReference>
<evidence type="ECO:0000256" key="10">
    <source>
        <dbReference type="SAM" id="Phobius"/>
    </source>
</evidence>
<reference evidence="13 14" key="1">
    <citation type="submission" date="2016-03" db="EMBL/GenBank/DDBJ databases">
        <title>Cyphomyrmex costatus WGS genome.</title>
        <authorList>
            <person name="Nygaard S."/>
            <person name="Hu H."/>
            <person name="Boomsma J."/>
            <person name="Zhang G."/>
        </authorList>
    </citation>
    <scope>NUCLEOTIDE SEQUENCE [LARGE SCALE GENOMIC DNA]</scope>
    <source>
        <strain evidence="13">MS0001</strain>
        <tissue evidence="13">Whole body</tissue>
    </source>
</reference>
<evidence type="ECO:0000256" key="8">
    <source>
        <dbReference type="ARBA" id="ARBA00023319"/>
    </source>
</evidence>
<feature type="region of interest" description="Disordered" evidence="9">
    <location>
        <begin position="1155"/>
        <end position="1174"/>
    </location>
</feature>
<dbReference type="GO" id="GO:0098609">
    <property type="term" value="P:cell-cell adhesion"/>
    <property type="evidence" value="ECO:0007669"/>
    <property type="project" value="TreeGrafter"/>
</dbReference>
<keyword evidence="4" id="KW-0677">Repeat</keyword>
<dbReference type="AlphaFoldDB" id="A0A195CT01"/>
<feature type="domain" description="Fibronectin type-III" evidence="12">
    <location>
        <begin position="369"/>
        <end position="504"/>
    </location>
</feature>
<dbReference type="CDD" id="cd05725">
    <property type="entry name" value="IgI_3_Robo"/>
    <property type="match status" value="1"/>
</dbReference>
<feature type="compositionally biased region" description="Polar residues" evidence="9">
    <location>
        <begin position="781"/>
        <end position="800"/>
    </location>
</feature>
<evidence type="ECO:0000256" key="1">
    <source>
        <dbReference type="ARBA" id="ARBA00004167"/>
    </source>
</evidence>
<organism evidence="13 14">
    <name type="scientific">Cyphomyrmex costatus</name>
    <dbReference type="NCBI Taxonomy" id="456900"/>
    <lineage>
        <taxon>Eukaryota</taxon>
        <taxon>Metazoa</taxon>
        <taxon>Ecdysozoa</taxon>
        <taxon>Arthropoda</taxon>
        <taxon>Hexapoda</taxon>
        <taxon>Insecta</taxon>
        <taxon>Pterygota</taxon>
        <taxon>Neoptera</taxon>
        <taxon>Endopterygota</taxon>
        <taxon>Hymenoptera</taxon>
        <taxon>Apocrita</taxon>
        <taxon>Aculeata</taxon>
        <taxon>Formicoidea</taxon>
        <taxon>Formicidae</taxon>
        <taxon>Myrmicinae</taxon>
        <taxon>Cyphomyrmex</taxon>
    </lineage>
</organism>
<feature type="region of interest" description="Disordered" evidence="9">
    <location>
        <begin position="757"/>
        <end position="912"/>
    </location>
</feature>
<feature type="compositionally biased region" description="Basic residues" evidence="9">
    <location>
        <begin position="1072"/>
        <end position="1082"/>
    </location>
</feature>
<dbReference type="SMART" id="SM00409">
    <property type="entry name" value="IG"/>
    <property type="match status" value="3"/>
</dbReference>
<dbReference type="FunFam" id="2.60.40.10:FF:000053">
    <property type="entry name" value="Roundabout guidance receptor 1"/>
    <property type="match status" value="1"/>
</dbReference>
<sequence>ITLVDGGNLMISDVRPADQGKYQCIAENMVGTKESAVAVLTVHVKPYFLAMPSNQTILADQTAEFACRVGGDPEPEILWRRNDGKMPIGRAHILNDKSLHIERVNPQDQGTYICDAENGVGAISASATLTVHSRPVFTNFPKDETVNAGTDVTFSCAARGAPKPSIFWTREGSQELMFPGHTYQSHYTVTEDGSLSIKGAVRKDEGHYVCSAISQAGASTATVFLQVRKPCNPRLNDVAPHSGIKFLSTCSKLKGVTSVEETPPPIIELGPANQTLPLKSVASLPCRAVGTPTPRVHWHKEGVLVRPGGRITMAINGTLFIDDLHANDSGLYTCIASSESGNTSWSAYLTISTGASFHRTPDMSALPQNPSKPRIVNATSNSVTLTWSPGHEGQSKIIGYNIEYYSSNLNTGWVVAATGVLDDIYIDLFFILGAADLVEGLYIRYREVSEKPEYQMVTVLNAGATSYVLTNLKKYTRYEFFLVPFYKIIEGRPSNVKLVTTLEDMPSGAPENVHVGMINMTSAFVRWSPPPKNTQNGQLIGYKIQIKSNSSNKILGQMSLNASTTSVIINSLTTGGLYTARVAGQTRVGLGPFSSPTLLNMDPGQLTQLPPRTDPSHGGASVVRETWFLVLIITMIFTVIAVLLAALYVRRRQAMSKQLGHLNVPVSTANDICQLNKDTLWLERGWRPTNTLQAANDKDCETKLLNNQHMLAAGIMGMAGSEYAEVNLTTFYNTRKQMQAPPPEPYATTTLCVGSRNSDSIETSCQKSNSSDSCLKPDYSSLDSNQEPNKSTVSPSSDAPQTGMPMPNWCDMLPPPPEHPPPLGTSITTGRMQQQQHQLQHPHQQQQVPFSPHLSKRNVQNDLDHCGGSGAGSCNPQSPPTPPIRVTNSFSPSPTPWNGSGQNQHSDTGALQVPGNLQVPQGRYTTLPPQTNPPPLPSFPQGFNHYDYKNQENEYESGSVIYGHHQNGLPDDYGARADPAFARSNNQQSHLTPSAMSEELYRHRDEMFHNDNLYQPENDEWDRKSCDSNTHSDACCSCSESSCLYADTVQYNTQQYSTACGHSSSRTGSRSRSNRSPRRRNRTSSPTYSSDSNYSCIPQRQCGSTNSQERLRHNRSKDKLPSFSRTGNYSQHNSSASNTMSSTGSQRYNKLNSIFASGNNAPTESSRLGDHRES</sequence>
<comment type="subcellular location">
    <subcellularLocation>
        <location evidence="1">Membrane</location>
        <topology evidence="1">Single-pass membrane protein</topology>
    </subcellularLocation>
</comment>
<evidence type="ECO:0000256" key="6">
    <source>
        <dbReference type="ARBA" id="ARBA00023136"/>
    </source>
</evidence>
<feature type="compositionally biased region" description="Polar residues" evidence="9">
    <location>
        <begin position="1096"/>
        <end position="1108"/>
    </location>
</feature>
<evidence type="ECO:0000259" key="12">
    <source>
        <dbReference type="PROSITE" id="PS50853"/>
    </source>
</evidence>
<keyword evidence="7" id="KW-1015">Disulfide bond</keyword>
<dbReference type="InterPro" id="IPR036179">
    <property type="entry name" value="Ig-like_dom_sf"/>
</dbReference>
<evidence type="ECO:0000256" key="3">
    <source>
        <dbReference type="ARBA" id="ARBA00022729"/>
    </source>
</evidence>
<name>A0A195CT01_9HYME</name>
<dbReference type="InterPro" id="IPR007110">
    <property type="entry name" value="Ig-like_dom"/>
</dbReference>
<feature type="domain" description="Ig-like" evidence="11">
    <location>
        <begin position="135"/>
        <end position="226"/>
    </location>
</feature>
<dbReference type="EMBL" id="KQ977372">
    <property type="protein sequence ID" value="KYN03254.1"/>
    <property type="molecule type" value="Genomic_DNA"/>
</dbReference>
<dbReference type="Gene3D" id="2.60.40.10">
    <property type="entry name" value="Immunoglobulins"/>
    <property type="match status" value="7"/>
</dbReference>
<dbReference type="Proteomes" id="UP000078542">
    <property type="component" value="Unassembled WGS sequence"/>
</dbReference>
<keyword evidence="5 10" id="KW-1133">Transmembrane helix</keyword>
<keyword evidence="14" id="KW-1185">Reference proteome</keyword>
<evidence type="ECO:0000256" key="7">
    <source>
        <dbReference type="ARBA" id="ARBA00023157"/>
    </source>
</evidence>
<dbReference type="InterPro" id="IPR013783">
    <property type="entry name" value="Ig-like_fold"/>
</dbReference>
<evidence type="ECO:0000256" key="2">
    <source>
        <dbReference type="ARBA" id="ARBA00022692"/>
    </source>
</evidence>